<accession>A0AAX1EDE8</accession>
<dbReference type="Gene3D" id="3.60.21.10">
    <property type="match status" value="1"/>
</dbReference>
<proteinExistence type="predicted"/>
<evidence type="ECO:0000313" key="2">
    <source>
        <dbReference type="EMBL" id="QBR82887.1"/>
    </source>
</evidence>
<feature type="domain" description="Calcineurin-like phosphoesterase" evidence="1">
    <location>
        <begin position="1"/>
        <end position="238"/>
    </location>
</feature>
<dbReference type="InterPro" id="IPR051158">
    <property type="entry name" value="Metallophosphoesterase_sf"/>
</dbReference>
<dbReference type="InterPro" id="IPR004843">
    <property type="entry name" value="Calcineurin-like_PHP"/>
</dbReference>
<reference evidence="2 3" key="1">
    <citation type="submission" date="2019-03" db="EMBL/GenBank/DDBJ databases">
        <title>Diverse conjugative elements silence natural transformation in Legionella species.</title>
        <authorList>
            <person name="Durieux I."/>
            <person name="Ginevra C."/>
            <person name="Attaiech L."/>
            <person name="Picq K."/>
            <person name="Juan P.A."/>
            <person name="Jarraud S."/>
            <person name="Charpentier X."/>
        </authorList>
    </citation>
    <scope>NUCLEOTIDE SEQUENCE [LARGE SCALE GENOMIC DNA]</scope>
    <source>
        <strain evidence="2 3">HL-0427-4011</strain>
    </source>
</reference>
<dbReference type="InterPro" id="IPR029052">
    <property type="entry name" value="Metallo-depent_PP-like"/>
</dbReference>
<organism evidence="2 3">
    <name type="scientific">Legionella israelensis</name>
    <dbReference type="NCBI Taxonomy" id="454"/>
    <lineage>
        <taxon>Bacteria</taxon>
        <taxon>Pseudomonadati</taxon>
        <taxon>Pseudomonadota</taxon>
        <taxon>Gammaproteobacteria</taxon>
        <taxon>Legionellales</taxon>
        <taxon>Legionellaceae</taxon>
        <taxon>Legionella</taxon>
    </lineage>
</organism>
<dbReference type="Proteomes" id="UP000295517">
    <property type="component" value="Chromosome"/>
</dbReference>
<evidence type="ECO:0000313" key="3">
    <source>
        <dbReference type="Proteomes" id="UP000295517"/>
    </source>
</evidence>
<dbReference type="SUPFAM" id="SSF56300">
    <property type="entry name" value="Metallo-dependent phosphatases"/>
    <property type="match status" value="1"/>
</dbReference>
<protein>
    <submittedName>
        <fullName evidence="2">Metallophosphoesterase</fullName>
    </submittedName>
</protein>
<dbReference type="GO" id="GO:0016787">
    <property type="term" value="F:hydrolase activity"/>
    <property type="evidence" value="ECO:0007669"/>
    <property type="project" value="InterPro"/>
</dbReference>
<sequence>MKLTWVTDIHLNFLTDNARKAFYKSIVSTQSDAVLISGDIAEAPGVNDYLIEMEKSIKKPIYFVLGNHDYYHGEISEVRKKVTSLCKLNENLFWLPAYSPQQLNDEVILLGQDGWADGRLGDYTHSRLEMNDSRLIENLSHKRKQGKVQLLKKMQQLADADALQLKDELKKALRQQPAKIIILTHIPPFKEASHPRYLIKKEHWWPFYCSKIMGETIDQIAMKHSSVEYLVLCGHSHRKADFHPLDNLTIRTGQAEYFHPEIQDILSV</sequence>
<dbReference type="PANTHER" id="PTHR31302:SF0">
    <property type="entry name" value="TRANSMEMBRANE PROTEIN WITH METALLOPHOSPHOESTERASE DOMAIN"/>
    <property type="match status" value="1"/>
</dbReference>
<dbReference type="EMBL" id="CP038254">
    <property type="protein sequence ID" value="QBR82887.1"/>
    <property type="molecule type" value="Genomic_DNA"/>
</dbReference>
<dbReference type="RefSeq" id="WP_135059405.1">
    <property type="nucleotide sequence ID" value="NZ_CP038254.1"/>
</dbReference>
<name>A0AAX1EDE8_9GAMM</name>
<evidence type="ECO:0000259" key="1">
    <source>
        <dbReference type="Pfam" id="PF00149"/>
    </source>
</evidence>
<gene>
    <name evidence="2" type="ORF">E3983_00040</name>
</gene>
<dbReference type="Pfam" id="PF00149">
    <property type="entry name" value="Metallophos"/>
    <property type="match status" value="1"/>
</dbReference>
<dbReference type="PANTHER" id="PTHR31302">
    <property type="entry name" value="TRANSMEMBRANE PROTEIN WITH METALLOPHOSPHOESTERASE DOMAIN-RELATED"/>
    <property type="match status" value="1"/>
</dbReference>
<dbReference type="AlphaFoldDB" id="A0AAX1EDE8"/>